<dbReference type="AlphaFoldDB" id="A0A0N7H0T2"/>
<protein>
    <recommendedName>
        <fullName evidence="1">GAPS4 PD-(D/E)XK nuclease domain-containing protein</fullName>
    </recommendedName>
</protein>
<reference evidence="2 3" key="2">
    <citation type="journal article" date="2018" name="Nature">
        <title>Mutant phenotypes for thousands of bacterial genes of unknown function.</title>
        <authorList>
            <person name="Price M.N."/>
            <person name="Wetmore K.M."/>
            <person name="Waters R.J."/>
            <person name="Callaghan M."/>
            <person name="Ray J."/>
            <person name="Liu H."/>
            <person name="Kuehl J.V."/>
            <person name="Melnyk R.A."/>
            <person name="Lamson J.S."/>
            <person name="Suh Y."/>
            <person name="Carlson H.K."/>
            <person name="Esquivel Z."/>
            <person name="Sadeeshkumar H."/>
            <person name="Chakraborty R."/>
            <person name="Zane G.M."/>
            <person name="Rubin B.E."/>
            <person name="Wall J.D."/>
            <person name="Visel A."/>
            <person name="Bristow J."/>
            <person name="Blow M.J."/>
            <person name="Arkin A.P."/>
            <person name="Deutschbauer A.M."/>
        </authorList>
    </citation>
    <scope>NUCLEOTIDE SEQUENCE [LARGE SCALE GENOMIC DNA]</scope>
    <source>
        <strain evidence="2 3">FW300-N2E3</strain>
    </source>
</reference>
<dbReference type="EMBL" id="CP012830">
    <property type="protein sequence ID" value="ALI04012.1"/>
    <property type="molecule type" value="Genomic_DNA"/>
</dbReference>
<dbReference type="Pfam" id="PF26115">
    <property type="entry name" value="PDDEXK_GAPS4"/>
    <property type="match status" value="1"/>
</dbReference>
<accession>A0A0N7H0T2</accession>
<dbReference type="InterPro" id="IPR058873">
    <property type="entry name" value="PDDEXK_GAPS4"/>
</dbReference>
<evidence type="ECO:0000313" key="3">
    <source>
        <dbReference type="Proteomes" id="UP000066487"/>
    </source>
</evidence>
<feature type="domain" description="GAPS4 PD-(D/E)XK nuclease" evidence="1">
    <location>
        <begin position="1"/>
        <end position="168"/>
    </location>
</feature>
<proteinExistence type="predicted"/>
<dbReference type="RefSeq" id="WP_054597247.1">
    <property type="nucleotide sequence ID" value="NZ_CP012830.1"/>
</dbReference>
<sequence>MGEWSKSIGEHGEDIVFSFLKFIGWKAAIKGIDVNCIRPTAHQVSSSERSTHGIDYVYTGQSPLEDGVLKHLCISSKFSTQAYPSSPANTFKSHFTDLAMAMECFKRSPQKKQLNTGYTGISAEVVSGVLFWINDKDDKDHDVVTEVASCRGLDDFQYGTIYVVDNRRASFLYEAISYIRNTFGAANVKFLYPSTGKNVDPSQRVATGDVLPAEYLTSGIIPFFIDDGDKKKLAVCCDDEFTQEGLRRLIGYLGSVALDFPQQILIAFPDYSFSQHSRQASLATASIADKRLADLVEVVSYRSDFRRIA</sequence>
<organism evidence="2 3">
    <name type="scientific">Pseudomonas fluorescens</name>
    <dbReference type="NCBI Taxonomy" id="294"/>
    <lineage>
        <taxon>Bacteria</taxon>
        <taxon>Pseudomonadati</taxon>
        <taxon>Pseudomonadota</taxon>
        <taxon>Gammaproteobacteria</taxon>
        <taxon>Pseudomonadales</taxon>
        <taxon>Pseudomonadaceae</taxon>
        <taxon>Pseudomonas</taxon>
    </lineage>
</organism>
<gene>
    <name evidence="2" type="ORF">AO353_24160</name>
</gene>
<dbReference type="OrthoDB" id="2680225at2"/>
<evidence type="ECO:0000313" key="2">
    <source>
        <dbReference type="EMBL" id="ALI04012.1"/>
    </source>
</evidence>
<reference evidence="3" key="1">
    <citation type="submission" date="2015-09" db="EMBL/GenBank/DDBJ databases">
        <title>Whole genome sequence of Pseudomonas fluorescens FW300-N2E3.</title>
        <authorList>
            <person name="Ray J."/>
            <person name="Melnyk R."/>
            <person name="Deutschbauer A."/>
        </authorList>
    </citation>
    <scope>NUCLEOTIDE SEQUENCE [LARGE SCALE GENOMIC DNA]</scope>
    <source>
        <strain evidence="3">FW300-N2E3</strain>
    </source>
</reference>
<name>A0A0N7H0T2_PSEFL</name>
<dbReference type="Proteomes" id="UP000066487">
    <property type="component" value="Chromosome"/>
</dbReference>
<evidence type="ECO:0000259" key="1">
    <source>
        <dbReference type="Pfam" id="PF26115"/>
    </source>
</evidence>